<name>F0H223_9FIRM</name>
<comment type="caution">
    <text evidence="1">The sequence shown here is derived from an EMBL/GenBank/DDBJ whole genome shotgun (WGS) entry which is preliminary data.</text>
</comment>
<sequence length="57" mass="6658">MAEFEKGDKVMLTEDLNWSISKGEVGIVIDWDFFDFTKVKFDNGEEVLVDNRKLMKV</sequence>
<dbReference type="Proteomes" id="UP000005277">
    <property type="component" value="Unassembled WGS sequence"/>
</dbReference>
<organism evidence="1 2">
    <name type="scientific">Anaerococcus hydrogenalis ACS-025-V-Sch4</name>
    <dbReference type="NCBI Taxonomy" id="879306"/>
    <lineage>
        <taxon>Bacteria</taxon>
        <taxon>Bacillati</taxon>
        <taxon>Bacillota</taxon>
        <taxon>Tissierellia</taxon>
        <taxon>Tissierellales</taxon>
        <taxon>Peptoniphilaceae</taxon>
        <taxon>Anaerococcus</taxon>
    </lineage>
</organism>
<proteinExistence type="predicted"/>
<dbReference type="RefSeq" id="WP_004817767.1">
    <property type="nucleotide sequence ID" value="NZ_AEXN01000032.1"/>
</dbReference>
<dbReference type="AlphaFoldDB" id="F0H223"/>
<protein>
    <recommendedName>
        <fullName evidence="3">DUF4926 domain-containing protein</fullName>
    </recommendedName>
</protein>
<dbReference type="EMBL" id="AEXN01000032">
    <property type="protein sequence ID" value="EGC83458.1"/>
    <property type="molecule type" value="Genomic_DNA"/>
</dbReference>
<gene>
    <name evidence="1" type="ORF">HMPREF9246_1381</name>
</gene>
<evidence type="ECO:0000313" key="1">
    <source>
        <dbReference type="EMBL" id="EGC83458.1"/>
    </source>
</evidence>
<accession>F0H223</accession>
<evidence type="ECO:0008006" key="3">
    <source>
        <dbReference type="Google" id="ProtNLM"/>
    </source>
</evidence>
<reference evidence="1 2" key="1">
    <citation type="submission" date="2011-01" db="EMBL/GenBank/DDBJ databases">
        <authorList>
            <person name="Durkin A.S."/>
            <person name="Madupu R."/>
            <person name="Torralba M."/>
            <person name="Gillis M."/>
            <person name="Methe B."/>
            <person name="Sutton G."/>
            <person name="Nelson K.E."/>
        </authorList>
    </citation>
    <scope>NUCLEOTIDE SEQUENCE [LARGE SCALE GENOMIC DNA]</scope>
    <source>
        <strain evidence="1 2">ACS-025-V-Sch4</strain>
    </source>
</reference>
<dbReference type="GeneID" id="84579369"/>
<evidence type="ECO:0000313" key="2">
    <source>
        <dbReference type="Proteomes" id="UP000005277"/>
    </source>
</evidence>
<keyword evidence="2" id="KW-1185">Reference proteome</keyword>